<evidence type="ECO:0000313" key="3">
    <source>
        <dbReference type="Proteomes" id="UP000067243"/>
    </source>
</evidence>
<evidence type="ECO:0000313" key="2">
    <source>
        <dbReference type="EMBL" id="AKU79760.1"/>
    </source>
</evidence>
<dbReference type="STRING" id="216946.STURO_v1c05120"/>
<dbReference type="AlphaFoldDB" id="A0A0K1P667"/>
<feature type="transmembrane region" description="Helical" evidence="1">
    <location>
        <begin position="6"/>
        <end position="30"/>
    </location>
</feature>
<dbReference type="EMBL" id="CP012328">
    <property type="protein sequence ID" value="AKU79760.1"/>
    <property type="molecule type" value="Genomic_DNA"/>
</dbReference>
<dbReference type="RefSeq" id="WP_075048352.1">
    <property type="nucleotide sequence ID" value="NZ_CP012328.1"/>
</dbReference>
<dbReference type="Proteomes" id="UP000067243">
    <property type="component" value="Chromosome"/>
</dbReference>
<evidence type="ECO:0000256" key="1">
    <source>
        <dbReference type="SAM" id="Phobius"/>
    </source>
</evidence>
<organism evidence="2 3">
    <name type="scientific">Spiroplasma turonicum</name>
    <dbReference type="NCBI Taxonomy" id="216946"/>
    <lineage>
        <taxon>Bacteria</taxon>
        <taxon>Bacillati</taxon>
        <taxon>Mycoplasmatota</taxon>
        <taxon>Mollicutes</taxon>
        <taxon>Entomoplasmatales</taxon>
        <taxon>Spiroplasmataceae</taxon>
        <taxon>Spiroplasma</taxon>
    </lineage>
</organism>
<reference evidence="2 3" key="1">
    <citation type="journal article" date="2015" name="Genome Announc.">
        <title>Complete Genome Sequence of Spiroplasma turonicum Strain Tab4cT, a Parasite of a Horse Fly, Haematopota sp. (Diptera: Tabanidae).</title>
        <authorList>
            <person name="Davis R.E."/>
            <person name="Shao J."/>
            <person name="Zhao Y."/>
            <person name="Gasparich G.E."/>
            <person name="Gaynor B.J."/>
            <person name="Donofrio N."/>
        </authorList>
    </citation>
    <scope>NUCLEOTIDE SEQUENCE [LARGE SCALE GENOMIC DNA]</scope>
    <source>
        <strain evidence="2 3">Tab4c</strain>
    </source>
</reference>
<feature type="transmembrane region" description="Helical" evidence="1">
    <location>
        <begin position="51"/>
        <end position="80"/>
    </location>
</feature>
<keyword evidence="1" id="KW-1133">Transmembrane helix</keyword>
<sequence>MPNFNIVSLITGFVLFLIIAIISFYFVIDLSLKLNKLKKFKSTIYYKNKVLILLFILNFLFLNLLIIIANIITFILSIIYINIYNFIPLIFTIFYVSYILYILCLILLLYKYNESLYIIIYEDNLITINNVIKKKEILNIDNDLKRKKLFLTHFDDGAKTTIKFKYDYKLKDFLNNFIILEKN</sequence>
<dbReference type="PATRIC" id="fig|216946.3.peg.516"/>
<keyword evidence="1" id="KW-0472">Membrane</keyword>
<protein>
    <recommendedName>
        <fullName evidence="4">Transmembrane protein</fullName>
    </recommendedName>
</protein>
<evidence type="ECO:0008006" key="4">
    <source>
        <dbReference type="Google" id="ProtNLM"/>
    </source>
</evidence>
<proteinExistence type="predicted"/>
<accession>A0A0K1P667</accession>
<gene>
    <name evidence="2" type="ORF">STURON_00514</name>
</gene>
<name>A0A0K1P667_9MOLU</name>
<keyword evidence="3" id="KW-1185">Reference proteome</keyword>
<keyword evidence="1" id="KW-0812">Transmembrane</keyword>
<dbReference type="KEGG" id="stur:STURON_00514"/>
<feature type="transmembrane region" description="Helical" evidence="1">
    <location>
        <begin position="86"/>
        <end position="110"/>
    </location>
</feature>